<protein>
    <recommendedName>
        <fullName evidence="3">Ferrochelatase</fullName>
    </recommendedName>
</protein>
<dbReference type="SUPFAM" id="SSF53800">
    <property type="entry name" value="Chelatase"/>
    <property type="match status" value="1"/>
</dbReference>
<organism evidence="1 2">
    <name type="scientific">Bursaphelenchus okinawaensis</name>
    <dbReference type="NCBI Taxonomy" id="465554"/>
    <lineage>
        <taxon>Eukaryota</taxon>
        <taxon>Metazoa</taxon>
        <taxon>Ecdysozoa</taxon>
        <taxon>Nematoda</taxon>
        <taxon>Chromadorea</taxon>
        <taxon>Rhabditida</taxon>
        <taxon>Tylenchina</taxon>
        <taxon>Tylenchomorpha</taxon>
        <taxon>Aphelenchoidea</taxon>
        <taxon>Aphelenchoididae</taxon>
        <taxon>Bursaphelenchus</taxon>
    </lineage>
</organism>
<keyword evidence="2" id="KW-1185">Reference proteome</keyword>
<gene>
    <name evidence="1" type="ORF">BOKJ2_LOCUS848</name>
</gene>
<evidence type="ECO:0000313" key="1">
    <source>
        <dbReference type="EMBL" id="CAD5206164.1"/>
    </source>
</evidence>
<dbReference type="OrthoDB" id="1323at2759"/>
<evidence type="ECO:0008006" key="3">
    <source>
        <dbReference type="Google" id="ProtNLM"/>
    </source>
</evidence>
<dbReference type="EMBL" id="CAJFDH010000001">
    <property type="protein sequence ID" value="CAD5206164.1"/>
    <property type="molecule type" value="Genomic_DNA"/>
</dbReference>
<accession>A0A811JRV0</accession>
<evidence type="ECO:0000313" key="2">
    <source>
        <dbReference type="Proteomes" id="UP000614601"/>
    </source>
</evidence>
<dbReference type="EMBL" id="CAJFCW020000001">
    <property type="protein sequence ID" value="CAG9080717.1"/>
    <property type="molecule type" value="Genomic_DNA"/>
</dbReference>
<comment type="caution">
    <text evidence="1">The sequence shown here is derived from an EMBL/GenBank/DDBJ whole genome shotgun (WGS) entry which is preliminary data.</text>
</comment>
<dbReference type="AlphaFoldDB" id="A0A811JRV0"/>
<dbReference type="Gene3D" id="3.40.50.1400">
    <property type="match status" value="1"/>
</dbReference>
<dbReference type="Proteomes" id="UP000614601">
    <property type="component" value="Unassembled WGS sequence"/>
</dbReference>
<sequence>MNGQLTSIRWASTGLPDFLGTALLFHHNGLPRAPFYTQKYLKGALETAGVPSSLSANLAHYRYKFSSRIRSALDQSGAFLPLDEQHRRFGKELEKALDVVLPEYKPFNVYFAHYFDEGSTENAVSSIFKNGADRLFVASIAPFESKEREELRKKKILKLLETKTRKLHDINTGKISFVGKKQPISFDYQELDNIGVHEGLVRLFAENIASTADSSDSIVFAVPLPHPWYYFQHYKQAHAACKRIVYALYEQYPRALPFRVAYYPSWDYVIPFRSLLSIKAQMKDLKRYGCSQPLVVPVGSLFADFDTQTIIPSIVGNSEIRVLRPETGDKSLVYTVTELVKTQLLTQKLIVDRSGAEPLF</sequence>
<proteinExistence type="predicted"/>
<dbReference type="Proteomes" id="UP000783686">
    <property type="component" value="Unassembled WGS sequence"/>
</dbReference>
<reference evidence="1" key="1">
    <citation type="submission" date="2020-09" db="EMBL/GenBank/DDBJ databases">
        <authorList>
            <person name="Kikuchi T."/>
        </authorList>
    </citation>
    <scope>NUCLEOTIDE SEQUENCE</scope>
    <source>
        <strain evidence="1">SH1</strain>
    </source>
</reference>
<name>A0A811JRV0_9BILA</name>